<organism evidence="6 7">
    <name type="scientific">Pusillimonas minor</name>
    <dbReference type="NCBI Taxonomy" id="2697024"/>
    <lineage>
        <taxon>Bacteria</taxon>
        <taxon>Pseudomonadati</taxon>
        <taxon>Pseudomonadota</taxon>
        <taxon>Betaproteobacteria</taxon>
        <taxon>Burkholderiales</taxon>
        <taxon>Alcaligenaceae</taxon>
        <taxon>Pusillimonas</taxon>
    </lineage>
</organism>
<evidence type="ECO:0000313" key="7">
    <source>
        <dbReference type="Proteomes" id="UP000545386"/>
    </source>
</evidence>
<dbReference type="Gene3D" id="3.40.190.10">
    <property type="entry name" value="Periplasmic binding protein-like II"/>
    <property type="match status" value="2"/>
</dbReference>
<dbReference type="PRINTS" id="PR00039">
    <property type="entry name" value="HTHLYSR"/>
</dbReference>
<evidence type="ECO:0000256" key="2">
    <source>
        <dbReference type="ARBA" id="ARBA00023015"/>
    </source>
</evidence>
<dbReference type="Gene3D" id="1.10.10.10">
    <property type="entry name" value="Winged helix-like DNA-binding domain superfamily/Winged helix DNA-binding domain"/>
    <property type="match status" value="1"/>
</dbReference>
<keyword evidence="2" id="KW-0805">Transcription regulation</keyword>
<dbReference type="InterPro" id="IPR036388">
    <property type="entry name" value="WH-like_DNA-bd_sf"/>
</dbReference>
<gene>
    <name evidence="6" type="ORF">GTU67_01620</name>
</gene>
<dbReference type="Proteomes" id="UP000545386">
    <property type="component" value="Unassembled WGS sequence"/>
</dbReference>
<accession>A0A842HIX9</accession>
<dbReference type="InterPro" id="IPR036390">
    <property type="entry name" value="WH_DNA-bd_sf"/>
</dbReference>
<sequence>MSRLNYHHLYYFWRVAVIGNLTQAAKTLHVSQSALSAQIRQLEDALDVTLFDRVGRTLVLTETGRRVLVYAQDIFSKGQELESLLRRGQEPALQTLRIGVLSTMSRNFVEAFVSPLMDNPNVRFTLNATHFDNLLNGLGKHQFDLVLSNISATSGTGAGIDGEHLWQSQLLARQPVSIVGPAHLKPDTRFPTGYTDKSWILPGRNSDIRTAFEGFCALVQFEPRVQAETDDMAMLRLLARDSGSLAVLPAVVVRDEIQNGVLVEYMPIPNLYEHFYAITVKRQFVPAIVGELLSRPLQQVLQ</sequence>
<keyword evidence="7" id="KW-1185">Reference proteome</keyword>
<dbReference type="EMBL" id="JACJUU010000001">
    <property type="protein sequence ID" value="MBC2768609.1"/>
    <property type="molecule type" value="Genomic_DNA"/>
</dbReference>
<dbReference type="AlphaFoldDB" id="A0A842HIX9"/>
<keyword evidence="4" id="KW-0804">Transcription</keyword>
<dbReference type="GO" id="GO:0000976">
    <property type="term" value="F:transcription cis-regulatory region binding"/>
    <property type="evidence" value="ECO:0007669"/>
    <property type="project" value="TreeGrafter"/>
</dbReference>
<dbReference type="FunFam" id="1.10.10.10:FF:000001">
    <property type="entry name" value="LysR family transcriptional regulator"/>
    <property type="match status" value="1"/>
</dbReference>
<evidence type="ECO:0000313" key="6">
    <source>
        <dbReference type="EMBL" id="MBC2768609.1"/>
    </source>
</evidence>
<dbReference type="GO" id="GO:0003700">
    <property type="term" value="F:DNA-binding transcription factor activity"/>
    <property type="evidence" value="ECO:0007669"/>
    <property type="project" value="InterPro"/>
</dbReference>
<dbReference type="SUPFAM" id="SSF46785">
    <property type="entry name" value="Winged helix' DNA-binding domain"/>
    <property type="match status" value="1"/>
</dbReference>
<dbReference type="PANTHER" id="PTHR30126:SF98">
    <property type="entry name" value="HTH-TYPE TRANSCRIPTIONAL ACTIVATOR BAUR"/>
    <property type="match status" value="1"/>
</dbReference>
<name>A0A842HIX9_9BURK</name>
<protein>
    <submittedName>
        <fullName evidence="6">LysR family transcriptional regulator</fullName>
    </submittedName>
</protein>
<evidence type="ECO:0000259" key="5">
    <source>
        <dbReference type="PROSITE" id="PS50931"/>
    </source>
</evidence>
<evidence type="ECO:0000256" key="4">
    <source>
        <dbReference type="ARBA" id="ARBA00023163"/>
    </source>
</evidence>
<dbReference type="PROSITE" id="PS50931">
    <property type="entry name" value="HTH_LYSR"/>
    <property type="match status" value="1"/>
</dbReference>
<evidence type="ECO:0000256" key="1">
    <source>
        <dbReference type="ARBA" id="ARBA00009437"/>
    </source>
</evidence>
<comment type="caution">
    <text evidence="6">The sequence shown here is derived from an EMBL/GenBank/DDBJ whole genome shotgun (WGS) entry which is preliminary data.</text>
</comment>
<keyword evidence="3" id="KW-0238">DNA-binding</keyword>
<reference evidence="6 7" key="1">
    <citation type="submission" date="2020-08" db="EMBL/GenBank/DDBJ databases">
        <title>Paraeoetvoesia sp. YC-7-48 draft genome sequence.</title>
        <authorList>
            <person name="Yao L."/>
        </authorList>
    </citation>
    <scope>NUCLEOTIDE SEQUENCE [LARGE SCALE GENOMIC DNA]</scope>
    <source>
        <strain evidence="7">YC-7-48</strain>
    </source>
</reference>
<comment type="similarity">
    <text evidence="1">Belongs to the LysR transcriptional regulatory family.</text>
</comment>
<dbReference type="SUPFAM" id="SSF53850">
    <property type="entry name" value="Periplasmic binding protein-like II"/>
    <property type="match status" value="1"/>
</dbReference>
<dbReference type="RefSeq" id="WP_185778444.1">
    <property type="nucleotide sequence ID" value="NZ_JACJUU010000001.1"/>
</dbReference>
<dbReference type="Pfam" id="PF03466">
    <property type="entry name" value="LysR_substrate"/>
    <property type="match status" value="1"/>
</dbReference>
<dbReference type="Pfam" id="PF00126">
    <property type="entry name" value="HTH_1"/>
    <property type="match status" value="1"/>
</dbReference>
<feature type="domain" description="HTH lysR-type" evidence="5">
    <location>
        <begin position="4"/>
        <end position="61"/>
    </location>
</feature>
<dbReference type="InterPro" id="IPR005119">
    <property type="entry name" value="LysR_subst-bd"/>
</dbReference>
<proteinExistence type="inferred from homology"/>
<dbReference type="PANTHER" id="PTHR30126">
    <property type="entry name" value="HTH-TYPE TRANSCRIPTIONAL REGULATOR"/>
    <property type="match status" value="1"/>
</dbReference>
<evidence type="ECO:0000256" key="3">
    <source>
        <dbReference type="ARBA" id="ARBA00023125"/>
    </source>
</evidence>
<dbReference type="InterPro" id="IPR000847">
    <property type="entry name" value="LysR_HTH_N"/>
</dbReference>